<dbReference type="PANTHER" id="PTHR43111:SF1">
    <property type="entry name" value="ALDEHYDE DEHYDROGENASE B-RELATED"/>
    <property type="match status" value="1"/>
</dbReference>
<protein>
    <recommendedName>
        <fullName evidence="2">Aldehyde dehydrogenase domain-containing protein</fullName>
    </recommendedName>
</protein>
<dbReference type="InterPro" id="IPR016161">
    <property type="entry name" value="Ald_DH/histidinol_DH"/>
</dbReference>
<dbReference type="NCBIfam" id="TIGR02278">
    <property type="entry name" value="PaaN-DH"/>
    <property type="match status" value="1"/>
</dbReference>
<reference evidence="3" key="1">
    <citation type="submission" date="2018-05" db="EMBL/GenBank/DDBJ databases">
        <authorList>
            <person name="Lanie J.A."/>
            <person name="Ng W.-L."/>
            <person name="Kazmierczak K.M."/>
            <person name="Andrzejewski T.M."/>
            <person name="Davidsen T.M."/>
            <person name="Wayne K.J."/>
            <person name="Tettelin H."/>
            <person name="Glass J.I."/>
            <person name="Rusch D."/>
            <person name="Podicherti R."/>
            <person name="Tsui H.-C.T."/>
            <person name="Winkler M.E."/>
        </authorList>
    </citation>
    <scope>NUCLEOTIDE SEQUENCE</scope>
</reference>
<feature type="non-terminal residue" evidence="3">
    <location>
        <position position="516"/>
    </location>
</feature>
<dbReference type="PANTHER" id="PTHR43111">
    <property type="entry name" value="ALDEHYDE DEHYDROGENASE B-RELATED"/>
    <property type="match status" value="1"/>
</dbReference>
<dbReference type="Gene3D" id="3.40.605.10">
    <property type="entry name" value="Aldehyde Dehydrogenase, Chain A, domain 1"/>
    <property type="match status" value="1"/>
</dbReference>
<dbReference type="CDD" id="cd07128">
    <property type="entry name" value="ALDH_MaoC-N"/>
    <property type="match status" value="1"/>
</dbReference>
<feature type="region of interest" description="Disordered" evidence="1">
    <location>
        <begin position="465"/>
        <end position="486"/>
    </location>
</feature>
<organism evidence="3">
    <name type="scientific">marine metagenome</name>
    <dbReference type="NCBI Taxonomy" id="408172"/>
    <lineage>
        <taxon>unclassified sequences</taxon>
        <taxon>metagenomes</taxon>
        <taxon>ecological metagenomes</taxon>
    </lineage>
</organism>
<dbReference type="Pfam" id="PF00171">
    <property type="entry name" value="Aldedh"/>
    <property type="match status" value="1"/>
</dbReference>
<dbReference type="InterPro" id="IPR015590">
    <property type="entry name" value="Aldehyde_DH_dom"/>
</dbReference>
<feature type="domain" description="Aldehyde dehydrogenase" evidence="2">
    <location>
        <begin position="11"/>
        <end position="453"/>
    </location>
</feature>
<gene>
    <name evidence="3" type="ORF">METZ01_LOCUS192983</name>
</gene>
<accession>A0A382DPH8</accession>
<evidence type="ECO:0000313" key="3">
    <source>
        <dbReference type="EMBL" id="SVB40129.1"/>
    </source>
</evidence>
<dbReference type="AlphaFoldDB" id="A0A382DPH8"/>
<feature type="non-terminal residue" evidence="3">
    <location>
        <position position="1"/>
    </location>
</feature>
<dbReference type="InterPro" id="IPR016163">
    <property type="entry name" value="Ald_DH_C"/>
</dbReference>
<dbReference type="NCBIfam" id="NF008868">
    <property type="entry name" value="PRK11903.1"/>
    <property type="match status" value="1"/>
</dbReference>
<dbReference type="EMBL" id="UINC01040362">
    <property type="protein sequence ID" value="SVB40129.1"/>
    <property type="molecule type" value="Genomic_DNA"/>
</dbReference>
<name>A0A382DPH8_9ZZZZ</name>
<dbReference type="SUPFAM" id="SSF53720">
    <property type="entry name" value="ALDH-like"/>
    <property type="match status" value="1"/>
</dbReference>
<dbReference type="GO" id="GO:0016620">
    <property type="term" value="F:oxidoreductase activity, acting on the aldehyde or oxo group of donors, NAD or NADP as acceptor"/>
    <property type="evidence" value="ECO:0007669"/>
    <property type="project" value="InterPro"/>
</dbReference>
<evidence type="ECO:0000259" key="2">
    <source>
        <dbReference type="Pfam" id="PF00171"/>
    </source>
</evidence>
<dbReference type="InterPro" id="IPR016162">
    <property type="entry name" value="Ald_DH_N"/>
</dbReference>
<sequence>VKLKSFVEGSWFESSAAGAELTDAVTGEAVAEISSDGVDFAAMAEYARRVGGAKLREYTFHQRAEMLGALAKFLNDKKPELYALSTSTGATRTDSWLDIDGGIGTLFVYSSKGRREMPNDHIYIDGPPEVIGKEGTFIGQHIFVPLRGLALHINAFNFPCWGMLEKLGPSLLAGVPAIVKPASSTAYLTAKVFEAIVESNILPEGAVQLICGSTGNLIDHLNCQDVVAFTGSKNTADHLRKHPNIIAQSVRFTAEADSLNASILGSDAEPGTPEFDLYVKEVVKEMTIKAGQKCTAIRRIIAPENVVGDLVGELSKRLAEIKVGHPGLKDTDMGPLAGLDQREEVRTRIGELSSENEMVFGDLEKFTVTGADKKRGAFLAPILLQSQNPMSDESVHSTEAFGPVSTVVPYSSIDNAVELANRGEGSLVGSIFTHDNEISKHLIQGIAPYHGRVLLMNRDCAKESTGHGSPLPHLVHGGPGRAGGGEELGGIRGVLHYMQRTAIQGSPASIGLVTES</sequence>
<evidence type="ECO:0000256" key="1">
    <source>
        <dbReference type="SAM" id="MobiDB-lite"/>
    </source>
</evidence>
<dbReference type="Gene3D" id="3.40.309.10">
    <property type="entry name" value="Aldehyde Dehydrogenase, Chain A, domain 2"/>
    <property type="match status" value="1"/>
</dbReference>
<feature type="compositionally biased region" description="Gly residues" evidence="1">
    <location>
        <begin position="477"/>
        <end position="486"/>
    </location>
</feature>
<proteinExistence type="predicted"/>
<dbReference type="InterPro" id="IPR011966">
    <property type="entry name" value="PaaN-DH"/>
</dbReference>